<dbReference type="InterPro" id="IPR015797">
    <property type="entry name" value="NUDIX_hydrolase-like_dom_sf"/>
</dbReference>
<proteinExistence type="predicted"/>
<dbReference type="CDD" id="cd03676">
    <property type="entry name" value="NUDIX_Tnr3_like"/>
    <property type="match status" value="1"/>
</dbReference>
<evidence type="ECO:0000259" key="1">
    <source>
        <dbReference type="PROSITE" id="PS51462"/>
    </source>
</evidence>
<dbReference type="SUPFAM" id="SSF55811">
    <property type="entry name" value="Nudix"/>
    <property type="match status" value="1"/>
</dbReference>
<keyword evidence="3" id="KW-1185">Reference proteome</keyword>
<name>A0A139AYV8_GONPJ</name>
<gene>
    <name evidence="2" type="ORF">M427DRAFT_51270</name>
</gene>
<dbReference type="PANTHER" id="PTHR13622:SF8">
    <property type="entry name" value="THIAMIN PYROPHOSPHOKINASE 1"/>
    <property type="match status" value="1"/>
</dbReference>
<dbReference type="Pfam" id="PF15916">
    <property type="entry name" value="DUF4743"/>
    <property type="match status" value="1"/>
</dbReference>
<dbReference type="GO" id="GO:0044715">
    <property type="term" value="F:8-oxo-dGDP phosphatase activity"/>
    <property type="evidence" value="ECO:0007669"/>
    <property type="project" value="UniProtKB-ARBA"/>
</dbReference>
<accession>A0A139AYV8</accession>
<dbReference type="PANTHER" id="PTHR13622">
    <property type="entry name" value="THIAMIN PYROPHOSPHOKINASE"/>
    <property type="match status" value="1"/>
</dbReference>
<feature type="domain" description="Nudix hydrolase" evidence="1">
    <location>
        <begin position="172"/>
        <end position="320"/>
    </location>
</feature>
<dbReference type="OMA" id="WPDEISP"/>
<dbReference type="InterPro" id="IPR000086">
    <property type="entry name" value="NUDIX_hydrolase_dom"/>
</dbReference>
<organism evidence="2 3">
    <name type="scientific">Gonapodya prolifera (strain JEL478)</name>
    <name type="common">Monoblepharis prolifera</name>
    <dbReference type="NCBI Taxonomy" id="1344416"/>
    <lineage>
        <taxon>Eukaryota</taxon>
        <taxon>Fungi</taxon>
        <taxon>Fungi incertae sedis</taxon>
        <taxon>Chytridiomycota</taxon>
        <taxon>Chytridiomycota incertae sedis</taxon>
        <taxon>Monoblepharidomycetes</taxon>
        <taxon>Monoblepharidales</taxon>
        <taxon>Gonapodyaceae</taxon>
        <taxon>Gonapodya</taxon>
    </lineage>
</organism>
<dbReference type="Pfam" id="PF00293">
    <property type="entry name" value="NUDIX"/>
    <property type="match status" value="1"/>
</dbReference>
<protein>
    <recommendedName>
        <fullName evidence="1">Nudix hydrolase domain-containing protein</fullName>
    </recommendedName>
</protein>
<evidence type="ECO:0000313" key="2">
    <source>
        <dbReference type="EMBL" id="KXS21909.1"/>
    </source>
</evidence>
<dbReference type="InterPro" id="IPR031804">
    <property type="entry name" value="DUF4743"/>
</dbReference>
<dbReference type="STRING" id="1344416.A0A139AYV8"/>
<dbReference type="EMBL" id="KQ965732">
    <property type="protein sequence ID" value="KXS21909.1"/>
    <property type="molecule type" value="Genomic_DNA"/>
</dbReference>
<dbReference type="FunFam" id="3.90.79.10:FF:000019">
    <property type="entry name" value="Thiamin pyrophosphokinase, putative"/>
    <property type="match status" value="1"/>
</dbReference>
<sequence length="363" mass="39788">MSTLGASPPQKLDVLPSLSLLLIVQACNNYVPSPDEVPFFVASHRVGTCTPDVAKAIADYSSSLPNSLSSPAPFIIEHHPAPGAIRLAPHLDSVQARSDALHAMVLHWRGQRSFPCLAGWREERYPVYAPRRTKLEVSASPHSHSDSEPKQYPLNLLLTVERSAAGLFGLRTYGAHLNGVVIDRAASSTSTSPRDTHKMWIATRSLSKPTWPGWLDNMVAGGIPWDSTPYETIVRECGEEGDIPEDLARTATTTSAITYTTHTQLGICPETQYIYDLILPASFVPRPRDGEVESFRLVGVDELMSLVRGGRFKPNCAVVVVDWLVRVGVVTPESEPDYLDVLSALRQPLPFPGPDYTDWGART</sequence>
<reference evidence="2 3" key="1">
    <citation type="journal article" date="2015" name="Genome Biol. Evol.">
        <title>Phylogenomic analyses indicate that early fungi evolved digesting cell walls of algal ancestors of land plants.</title>
        <authorList>
            <person name="Chang Y."/>
            <person name="Wang S."/>
            <person name="Sekimoto S."/>
            <person name="Aerts A.L."/>
            <person name="Choi C."/>
            <person name="Clum A."/>
            <person name="LaButti K.M."/>
            <person name="Lindquist E.A."/>
            <person name="Yee Ngan C."/>
            <person name="Ohm R.A."/>
            <person name="Salamov A.A."/>
            <person name="Grigoriev I.V."/>
            <person name="Spatafora J.W."/>
            <person name="Berbee M.L."/>
        </authorList>
    </citation>
    <scope>NUCLEOTIDE SEQUENCE [LARGE SCALE GENOMIC DNA]</scope>
    <source>
        <strain evidence="2 3">JEL478</strain>
    </source>
</reference>
<dbReference type="Proteomes" id="UP000070544">
    <property type="component" value="Unassembled WGS sequence"/>
</dbReference>
<dbReference type="Gene3D" id="3.90.79.10">
    <property type="entry name" value="Nucleoside Triphosphate Pyrophosphohydrolase"/>
    <property type="match status" value="1"/>
</dbReference>
<dbReference type="PROSITE" id="PS51462">
    <property type="entry name" value="NUDIX"/>
    <property type="match status" value="1"/>
</dbReference>
<dbReference type="AlphaFoldDB" id="A0A139AYV8"/>
<evidence type="ECO:0000313" key="3">
    <source>
        <dbReference type="Proteomes" id="UP000070544"/>
    </source>
</evidence>
<dbReference type="OrthoDB" id="10261522at2759"/>